<name>A0A381ZVK3_9ZZZZ</name>
<reference evidence="1" key="1">
    <citation type="submission" date="2018-05" db="EMBL/GenBank/DDBJ databases">
        <authorList>
            <person name="Lanie J.A."/>
            <person name="Ng W.-L."/>
            <person name="Kazmierczak K.M."/>
            <person name="Andrzejewski T.M."/>
            <person name="Davidsen T.M."/>
            <person name="Wayne K.J."/>
            <person name="Tettelin H."/>
            <person name="Glass J.I."/>
            <person name="Rusch D."/>
            <person name="Podicherti R."/>
            <person name="Tsui H.-C.T."/>
            <person name="Winkler M.E."/>
        </authorList>
    </citation>
    <scope>NUCLEOTIDE SEQUENCE</scope>
</reference>
<accession>A0A381ZVK3</accession>
<dbReference type="AlphaFoldDB" id="A0A381ZVK3"/>
<sequence>MDATEPEGWPGVLHREGRTLCRLAR</sequence>
<organism evidence="1">
    <name type="scientific">marine metagenome</name>
    <dbReference type="NCBI Taxonomy" id="408172"/>
    <lineage>
        <taxon>unclassified sequences</taxon>
        <taxon>metagenomes</taxon>
        <taxon>ecological metagenomes</taxon>
    </lineage>
</organism>
<dbReference type="EMBL" id="UINC01022849">
    <property type="protein sequence ID" value="SVA93318.1"/>
    <property type="molecule type" value="Genomic_DNA"/>
</dbReference>
<feature type="non-terminal residue" evidence="1">
    <location>
        <position position="1"/>
    </location>
</feature>
<gene>
    <name evidence="1" type="ORF">METZ01_LOCUS146172</name>
</gene>
<evidence type="ECO:0000313" key="1">
    <source>
        <dbReference type="EMBL" id="SVA93318.1"/>
    </source>
</evidence>
<proteinExistence type="predicted"/>
<feature type="non-terminal residue" evidence="1">
    <location>
        <position position="25"/>
    </location>
</feature>
<protein>
    <submittedName>
        <fullName evidence="1">Uncharacterized protein</fullName>
    </submittedName>
</protein>